<dbReference type="EMBL" id="JBHUPD010000001">
    <property type="protein sequence ID" value="MFD2871938.1"/>
    <property type="molecule type" value="Genomic_DNA"/>
</dbReference>
<reference evidence="3" key="1">
    <citation type="journal article" date="2019" name="Int. J. Syst. Evol. Microbiol.">
        <title>The Global Catalogue of Microorganisms (GCM) 10K type strain sequencing project: providing services to taxonomists for standard genome sequencing and annotation.</title>
        <authorList>
            <consortium name="The Broad Institute Genomics Platform"/>
            <consortium name="The Broad Institute Genome Sequencing Center for Infectious Disease"/>
            <person name="Wu L."/>
            <person name="Ma J."/>
        </authorList>
    </citation>
    <scope>NUCLEOTIDE SEQUENCE [LARGE SCALE GENOMIC DNA]</scope>
    <source>
        <strain evidence="3">KCTC 22437</strain>
    </source>
</reference>
<keyword evidence="1" id="KW-0732">Signal</keyword>
<protein>
    <submittedName>
        <fullName evidence="2">TerB family tellurite resistance protein</fullName>
    </submittedName>
</protein>
<gene>
    <name evidence="2" type="ORF">ACFS5N_05630</name>
</gene>
<evidence type="ECO:0000256" key="1">
    <source>
        <dbReference type="SAM" id="SignalP"/>
    </source>
</evidence>
<evidence type="ECO:0000313" key="3">
    <source>
        <dbReference type="Proteomes" id="UP001597557"/>
    </source>
</evidence>
<name>A0ABW5Y9I1_9SPHI</name>
<comment type="caution">
    <text evidence="2">The sequence shown here is derived from an EMBL/GenBank/DDBJ whole genome shotgun (WGS) entry which is preliminary data.</text>
</comment>
<evidence type="ECO:0000313" key="2">
    <source>
        <dbReference type="EMBL" id="MFD2871938.1"/>
    </source>
</evidence>
<dbReference type="RefSeq" id="WP_377183109.1">
    <property type="nucleotide sequence ID" value="NZ_JBHUPD010000001.1"/>
</dbReference>
<proteinExistence type="predicted"/>
<feature type="signal peptide" evidence="1">
    <location>
        <begin position="1"/>
        <end position="18"/>
    </location>
</feature>
<dbReference type="Proteomes" id="UP001597557">
    <property type="component" value="Unassembled WGS sequence"/>
</dbReference>
<keyword evidence="3" id="KW-1185">Reference proteome</keyword>
<feature type="chain" id="PRO_5046794485" evidence="1">
    <location>
        <begin position="19"/>
        <end position="204"/>
    </location>
</feature>
<accession>A0ABW5Y9I1</accession>
<sequence>MKKLLIISLIFMAQVCKAQSIAQCLEQLSLDYQKLAGLKSILSQMYTGYEVLSKGYGAVKGVAQGNFSINEAFLDGLYVVSPTVRKYPKIAQLISNQEMLVSEIHAVKTASFSPDEVGYMMDVYNNLITQSLNNLSALTMVVTDSQLRMSDAERMGMIDQLYEESKNELGYLRSFNNRLYQTSLIRARQTQDKNNVKSLYGLNP</sequence>
<organism evidence="2 3">
    <name type="scientific">Mucilaginibacter ximonensis</name>
    <dbReference type="NCBI Taxonomy" id="538021"/>
    <lineage>
        <taxon>Bacteria</taxon>
        <taxon>Pseudomonadati</taxon>
        <taxon>Bacteroidota</taxon>
        <taxon>Sphingobacteriia</taxon>
        <taxon>Sphingobacteriales</taxon>
        <taxon>Sphingobacteriaceae</taxon>
        <taxon>Mucilaginibacter</taxon>
    </lineage>
</organism>